<dbReference type="EMBL" id="AP025294">
    <property type="protein sequence ID" value="BDD01430.1"/>
    <property type="molecule type" value="Genomic_DNA"/>
</dbReference>
<geneLocation type="plasmid" evidence="1 3">
    <name>pPP2</name>
</geneLocation>
<keyword evidence="1" id="KW-0614">Plasmid</keyword>
<evidence type="ECO:0000313" key="3">
    <source>
        <dbReference type="Proteomes" id="UP001354989"/>
    </source>
</evidence>
<accession>A0ABM7VKB7</accession>
<dbReference type="RefSeq" id="WP_338398723.1">
    <property type="nucleotide sequence ID" value="NZ_AP025294.1"/>
</dbReference>
<dbReference type="EMBL" id="AP025294">
    <property type="protein sequence ID" value="BDD01451.1"/>
    <property type="molecule type" value="Genomic_DNA"/>
</dbReference>
<evidence type="ECO:0000313" key="1">
    <source>
        <dbReference type="EMBL" id="BDD01430.1"/>
    </source>
</evidence>
<protein>
    <recommendedName>
        <fullName evidence="4">DUF4835 family protein</fullName>
    </recommendedName>
</protein>
<evidence type="ECO:0008006" key="4">
    <source>
        <dbReference type="Google" id="ProtNLM"/>
    </source>
</evidence>
<reference evidence="1 3" key="1">
    <citation type="submission" date="2021-12" db="EMBL/GenBank/DDBJ databases">
        <title>Genome sequencing of bacteria with rrn-lacking chromosome and rrn-plasmid.</title>
        <authorList>
            <person name="Anda M."/>
            <person name="Iwasaki W."/>
        </authorList>
    </citation>
    <scope>NUCLEOTIDE SEQUENCE [LARGE SCALE GENOMIC DNA]</scope>
    <source>
        <strain evidence="1 3">NBRC 101262</strain>
        <plasmid evidence="1 3">pPP2</plasmid>
    </source>
</reference>
<organism evidence="1 3">
    <name type="scientific">Persicobacter psychrovividus</name>
    <dbReference type="NCBI Taxonomy" id="387638"/>
    <lineage>
        <taxon>Bacteria</taxon>
        <taxon>Pseudomonadati</taxon>
        <taxon>Bacteroidota</taxon>
        <taxon>Cytophagia</taxon>
        <taxon>Cytophagales</taxon>
        <taxon>Persicobacteraceae</taxon>
        <taxon>Persicobacter</taxon>
    </lineage>
</organism>
<gene>
    <name evidence="1" type="ORF">PEPS_37100</name>
    <name evidence="2" type="ORF">PEPS_37310</name>
</gene>
<name>A0ABM7VKB7_9BACT</name>
<sequence>MRKILAYLFLSVIAINSYSQNQEIDNNLIELGKIYRNFMFRNNPPEGTDEKLDKLKTDKLNVTVEFIKQTITPKNDLTSERFLQLPDTTSLKYIFVVRQINLNIREENPKDNYKLIADTLNSDIKYFALVDNYYDMLFSGIGNKNQPFDLTAVNFELNSYNLKSDTEKGIFFLKAMSLCGMTIWGYMNIVKPPNYKAAMEKISKYPKFNGQPYYQYLDLNFPDFKMKILKDEDEMSYKEYFIDKYLNTLIYHYMCLNQKKKFKEQKMDLVLGSILKEKQYYKYSKNYKENLESLFKTQEYK</sequence>
<evidence type="ECO:0000313" key="2">
    <source>
        <dbReference type="EMBL" id="BDD01451.1"/>
    </source>
</evidence>
<keyword evidence="3" id="KW-1185">Reference proteome</keyword>
<dbReference type="Proteomes" id="UP001354989">
    <property type="component" value="Plasmid pPP2"/>
</dbReference>
<proteinExistence type="predicted"/>